<dbReference type="NCBIfam" id="TIGR03033">
    <property type="entry name" value="phage_rel_nuc"/>
    <property type="match status" value="1"/>
</dbReference>
<reference evidence="3 4" key="1">
    <citation type="submission" date="2020-08" db="EMBL/GenBank/DDBJ databases">
        <title>Sequencing the genomes of 1000 actinobacteria strains.</title>
        <authorList>
            <person name="Klenk H.-P."/>
        </authorList>
    </citation>
    <scope>NUCLEOTIDE SEQUENCE [LARGE SCALE GENOMIC DNA]</scope>
    <source>
        <strain evidence="3 4">DSM 45272</strain>
    </source>
</reference>
<keyword evidence="3" id="KW-0255">Endonuclease</keyword>
<dbReference type="InterPro" id="IPR051703">
    <property type="entry name" value="NF-kappa-B_Signaling_Reg"/>
</dbReference>
<keyword evidence="3" id="KW-0378">Hydrolase</keyword>
<dbReference type="InterPro" id="IPR017482">
    <property type="entry name" value="Lambda-type_endonuclease"/>
</dbReference>
<dbReference type="PANTHER" id="PTHR46609">
    <property type="entry name" value="EXONUCLEASE, PHAGE-TYPE/RECB, C-TERMINAL DOMAIN-CONTAINING PROTEIN"/>
    <property type="match status" value="1"/>
</dbReference>
<organism evidence="3 4">
    <name type="scientific">Amycolatopsis umgeniensis</name>
    <dbReference type="NCBI Taxonomy" id="336628"/>
    <lineage>
        <taxon>Bacteria</taxon>
        <taxon>Bacillati</taxon>
        <taxon>Actinomycetota</taxon>
        <taxon>Actinomycetes</taxon>
        <taxon>Pseudonocardiales</taxon>
        <taxon>Pseudonocardiaceae</taxon>
        <taxon>Amycolatopsis</taxon>
    </lineage>
</organism>
<dbReference type="AlphaFoldDB" id="A0A841AYC5"/>
<dbReference type="RefSeq" id="WP_184897586.1">
    <property type="nucleotide sequence ID" value="NZ_JACHMX010000001.1"/>
</dbReference>
<feature type="compositionally biased region" description="Low complexity" evidence="1">
    <location>
        <begin position="281"/>
        <end position="294"/>
    </location>
</feature>
<evidence type="ECO:0000256" key="1">
    <source>
        <dbReference type="SAM" id="MobiDB-lite"/>
    </source>
</evidence>
<comment type="caution">
    <text evidence="3">The sequence shown here is derived from an EMBL/GenBank/DDBJ whole genome shotgun (WGS) entry which is preliminary data.</text>
</comment>
<keyword evidence="4" id="KW-1185">Reference proteome</keyword>
<dbReference type="InterPro" id="IPR019080">
    <property type="entry name" value="YqaJ_viral_recombinase"/>
</dbReference>
<dbReference type="InterPro" id="IPR011604">
    <property type="entry name" value="PDDEXK-like_dom_sf"/>
</dbReference>
<dbReference type="Pfam" id="PF09588">
    <property type="entry name" value="YqaJ"/>
    <property type="match status" value="1"/>
</dbReference>
<proteinExistence type="predicted"/>
<dbReference type="Gene3D" id="3.90.320.10">
    <property type="match status" value="1"/>
</dbReference>
<gene>
    <name evidence="3" type="ORF">HDA45_004036</name>
</gene>
<evidence type="ECO:0000259" key="2">
    <source>
        <dbReference type="Pfam" id="PF09588"/>
    </source>
</evidence>
<dbReference type="EMBL" id="JACHMX010000001">
    <property type="protein sequence ID" value="MBB5853949.1"/>
    <property type="molecule type" value="Genomic_DNA"/>
</dbReference>
<sequence>MSAAAVRVGTFEPGSAEWFAARASALGGSEVAAVLGLSPWESRFSLWHKKKGSTGPTDDNDVMRWGRWLEEPIARAFAAAHPEYRVRRSGTWASRARRWQVATPDRLLSSLTARALLEVKTAHNTDEWGEPGTDEVPIYYRTQALWQLDTLGLSRAHIAVLISGSDYREYVVDWNIAEVSVLRDAAREFLDTLERDERPDIDEHTATYRTVRALHPLIDDVEIEIAPTLAERYRTAVAEHKAAENAKRRAAAEVLDALGSGRRAVVACESIAIRVPGTGDSPPSLRPSPIRSTPQKVSAAA</sequence>
<dbReference type="SUPFAM" id="SSF52980">
    <property type="entry name" value="Restriction endonuclease-like"/>
    <property type="match status" value="1"/>
</dbReference>
<dbReference type="GO" id="GO:0004519">
    <property type="term" value="F:endonuclease activity"/>
    <property type="evidence" value="ECO:0007669"/>
    <property type="project" value="UniProtKB-KW"/>
</dbReference>
<feature type="domain" description="YqaJ viral recombinase" evidence="2">
    <location>
        <begin position="17"/>
        <end position="149"/>
    </location>
</feature>
<dbReference type="Proteomes" id="UP000580861">
    <property type="component" value="Unassembled WGS sequence"/>
</dbReference>
<accession>A0A841AYC5</accession>
<dbReference type="PANTHER" id="PTHR46609:SF6">
    <property type="entry name" value="EXONUCLEASE, PHAGE-TYPE_RECB, C-TERMINAL DOMAIN-CONTAINING PROTEIN-RELATED"/>
    <property type="match status" value="1"/>
</dbReference>
<evidence type="ECO:0000313" key="4">
    <source>
        <dbReference type="Proteomes" id="UP000580861"/>
    </source>
</evidence>
<feature type="region of interest" description="Disordered" evidence="1">
    <location>
        <begin position="276"/>
        <end position="301"/>
    </location>
</feature>
<evidence type="ECO:0000313" key="3">
    <source>
        <dbReference type="EMBL" id="MBB5853949.1"/>
    </source>
</evidence>
<name>A0A841AYC5_9PSEU</name>
<protein>
    <submittedName>
        <fullName evidence="3">Putative phage-type endonuclease</fullName>
    </submittedName>
</protein>
<keyword evidence="3" id="KW-0540">Nuclease</keyword>
<dbReference type="InterPro" id="IPR011335">
    <property type="entry name" value="Restrct_endonuc-II-like"/>
</dbReference>